<evidence type="ECO:0000313" key="2">
    <source>
        <dbReference type="EMBL" id="WVZ62788.1"/>
    </source>
</evidence>
<protein>
    <submittedName>
        <fullName evidence="2">Uncharacterized protein</fullName>
    </submittedName>
</protein>
<dbReference type="Proteomes" id="UP001341281">
    <property type="component" value="Chromosome 03"/>
</dbReference>
<proteinExistence type="predicted"/>
<sequence>MPRLSSVGRSLSAPSGILNPFEGMPRDPGGSNPQGRVRNSRGTAGACLAPCPHGVHALPLRQGLGAVPYASSHHDATRQTAATSHIRVTPPVASAIKATGCDDRRVPLPGSVGG</sequence>
<organism evidence="2 3">
    <name type="scientific">Paspalum notatum var. saurae</name>
    <dbReference type="NCBI Taxonomy" id="547442"/>
    <lineage>
        <taxon>Eukaryota</taxon>
        <taxon>Viridiplantae</taxon>
        <taxon>Streptophyta</taxon>
        <taxon>Embryophyta</taxon>
        <taxon>Tracheophyta</taxon>
        <taxon>Spermatophyta</taxon>
        <taxon>Magnoliopsida</taxon>
        <taxon>Liliopsida</taxon>
        <taxon>Poales</taxon>
        <taxon>Poaceae</taxon>
        <taxon>PACMAD clade</taxon>
        <taxon>Panicoideae</taxon>
        <taxon>Andropogonodae</taxon>
        <taxon>Paspaleae</taxon>
        <taxon>Paspalinae</taxon>
        <taxon>Paspalum</taxon>
    </lineage>
</organism>
<feature type="region of interest" description="Disordered" evidence="1">
    <location>
        <begin position="1"/>
        <end position="45"/>
    </location>
</feature>
<accession>A0AAQ3WIL5</accession>
<name>A0AAQ3WIL5_PASNO</name>
<keyword evidence="3" id="KW-1185">Reference proteome</keyword>
<dbReference type="AlphaFoldDB" id="A0AAQ3WIL5"/>
<gene>
    <name evidence="2" type="ORF">U9M48_012490</name>
</gene>
<reference evidence="2 3" key="1">
    <citation type="submission" date="2024-02" db="EMBL/GenBank/DDBJ databases">
        <title>High-quality chromosome-scale genome assembly of Pensacola bahiagrass (Paspalum notatum Flugge var. saurae).</title>
        <authorList>
            <person name="Vega J.M."/>
            <person name="Podio M."/>
            <person name="Orjuela J."/>
            <person name="Siena L.A."/>
            <person name="Pessino S.C."/>
            <person name="Combes M.C."/>
            <person name="Mariac C."/>
            <person name="Albertini E."/>
            <person name="Pupilli F."/>
            <person name="Ortiz J.P.A."/>
            <person name="Leblanc O."/>
        </authorList>
    </citation>
    <scope>NUCLEOTIDE SEQUENCE [LARGE SCALE GENOMIC DNA]</scope>
    <source>
        <strain evidence="2">R1</strain>
        <tissue evidence="2">Leaf</tissue>
    </source>
</reference>
<evidence type="ECO:0000256" key="1">
    <source>
        <dbReference type="SAM" id="MobiDB-lite"/>
    </source>
</evidence>
<dbReference type="EMBL" id="CP144747">
    <property type="protein sequence ID" value="WVZ62788.1"/>
    <property type="molecule type" value="Genomic_DNA"/>
</dbReference>
<evidence type="ECO:0000313" key="3">
    <source>
        <dbReference type="Proteomes" id="UP001341281"/>
    </source>
</evidence>